<feature type="region of interest" description="Disordered" evidence="12">
    <location>
        <begin position="99"/>
        <end position="121"/>
    </location>
</feature>
<dbReference type="PANTHER" id="PTHR38839">
    <property type="entry name" value="TRANSCRIPTIONAL REGULATOR WHID-RELATED"/>
    <property type="match status" value="1"/>
</dbReference>
<dbReference type="AlphaFoldDB" id="A0A6H9YSJ3"/>
<evidence type="ECO:0000256" key="1">
    <source>
        <dbReference type="ARBA" id="ARBA00004496"/>
    </source>
</evidence>
<keyword evidence="7 11" id="KW-0805">Transcription regulation</keyword>
<comment type="PTM">
    <text evidence="11">Upon Fe-S cluster removal intramolecular disulfide bonds are formed.</text>
</comment>
<evidence type="ECO:0000256" key="5">
    <source>
        <dbReference type="ARBA" id="ARBA00023004"/>
    </source>
</evidence>
<dbReference type="GO" id="GO:0045892">
    <property type="term" value="P:negative regulation of DNA-templated transcription"/>
    <property type="evidence" value="ECO:0007669"/>
    <property type="project" value="TreeGrafter"/>
</dbReference>
<keyword evidence="10 11" id="KW-0804">Transcription</keyword>
<evidence type="ECO:0000256" key="2">
    <source>
        <dbReference type="ARBA" id="ARBA00006597"/>
    </source>
</evidence>
<evidence type="ECO:0000256" key="7">
    <source>
        <dbReference type="ARBA" id="ARBA00023015"/>
    </source>
</evidence>
<dbReference type="InterPro" id="IPR034768">
    <property type="entry name" value="4FE4S_WBL"/>
</dbReference>
<feature type="compositionally biased region" description="Pro residues" evidence="12">
    <location>
        <begin position="12"/>
        <end position="21"/>
    </location>
</feature>
<evidence type="ECO:0000259" key="13">
    <source>
        <dbReference type="PROSITE" id="PS51674"/>
    </source>
</evidence>
<evidence type="ECO:0000256" key="10">
    <source>
        <dbReference type="ARBA" id="ARBA00023163"/>
    </source>
</evidence>
<evidence type="ECO:0000256" key="11">
    <source>
        <dbReference type="HAMAP-Rule" id="MF_01479"/>
    </source>
</evidence>
<accession>A0A6H9YSJ3</accession>
<feature type="compositionally biased region" description="Basic residues" evidence="12">
    <location>
        <begin position="108"/>
        <end position="121"/>
    </location>
</feature>
<sequence>MAYAPSGRRPGWPAPTNSPPPDYERGPPVQHPVDVRLPCEADPDLFFTEDGTYEDRRMYGTGVTDEHVEAAKHMCATCDFEQDCLDLALDQNEHYGIWGGTTPDERRRLRRRRQRSTRPAA</sequence>
<dbReference type="HAMAP" id="MF_01479">
    <property type="entry name" value="WhiB"/>
    <property type="match status" value="1"/>
</dbReference>
<dbReference type="EMBL" id="WBMT01000015">
    <property type="protein sequence ID" value="KAB2344859.1"/>
    <property type="molecule type" value="Genomic_DNA"/>
</dbReference>
<dbReference type="GO" id="GO:0035731">
    <property type="term" value="F:dinitrosyl-iron complex binding"/>
    <property type="evidence" value="ECO:0007669"/>
    <property type="project" value="UniProtKB-UniRule"/>
</dbReference>
<keyword evidence="6 11" id="KW-0411">Iron-sulfur</keyword>
<feature type="domain" description="4Fe-4S Wbl-type" evidence="13">
    <location>
        <begin position="38"/>
        <end position="108"/>
    </location>
</feature>
<keyword evidence="15" id="KW-1185">Reference proteome</keyword>
<evidence type="ECO:0000256" key="3">
    <source>
        <dbReference type="ARBA" id="ARBA00022485"/>
    </source>
</evidence>
<dbReference type="GO" id="GO:0051539">
    <property type="term" value="F:4 iron, 4 sulfur cluster binding"/>
    <property type="evidence" value="ECO:0007669"/>
    <property type="project" value="UniProtKB-UniRule"/>
</dbReference>
<feature type="binding site" evidence="11">
    <location>
        <position position="39"/>
    </location>
    <ligand>
        <name>[4Fe-4S] cluster</name>
        <dbReference type="ChEBI" id="CHEBI:49883"/>
    </ligand>
</feature>
<protein>
    <recommendedName>
        <fullName evidence="11">Transcriptional regulator WhiB</fullName>
    </recommendedName>
</protein>
<keyword evidence="3 11" id="KW-0004">4Fe-4S</keyword>
<comment type="similarity">
    <text evidence="2 11">Belongs to the WhiB family.</text>
</comment>
<keyword evidence="5 11" id="KW-0408">Iron</keyword>
<comment type="PTM">
    <text evidence="11">The Fe-S cluster can be nitrosylated by nitric oxide (NO).</text>
</comment>
<keyword evidence="8 11" id="KW-0238">DNA-binding</keyword>
<keyword evidence="9 11" id="KW-1015">Disulfide bond</keyword>
<evidence type="ECO:0000256" key="8">
    <source>
        <dbReference type="ARBA" id="ARBA00023125"/>
    </source>
</evidence>
<comment type="subcellular location">
    <subcellularLocation>
        <location evidence="1 11">Cytoplasm</location>
    </subcellularLocation>
</comment>
<evidence type="ECO:0000313" key="15">
    <source>
        <dbReference type="Proteomes" id="UP000468735"/>
    </source>
</evidence>
<feature type="region of interest" description="Disordered" evidence="12">
    <location>
        <begin position="1"/>
        <end position="35"/>
    </location>
</feature>
<dbReference type="PROSITE" id="PS51674">
    <property type="entry name" value="4FE4S_WBL"/>
    <property type="match status" value="1"/>
</dbReference>
<evidence type="ECO:0000256" key="9">
    <source>
        <dbReference type="ARBA" id="ARBA00023157"/>
    </source>
</evidence>
<dbReference type="GO" id="GO:0046872">
    <property type="term" value="F:metal ion binding"/>
    <property type="evidence" value="ECO:0007669"/>
    <property type="project" value="UniProtKB-KW"/>
</dbReference>
<feature type="binding site" evidence="11">
    <location>
        <position position="78"/>
    </location>
    <ligand>
        <name>[4Fe-4S] cluster</name>
        <dbReference type="ChEBI" id="CHEBI:49883"/>
    </ligand>
</feature>
<reference evidence="14 15" key="1">
    <citation type="submission" date="2019-09" db="EMBL/GenBank/DDBJ databases">
        <title>Actinomadura physcomitrii sp. nov., a novel actinomycete isolated from moss [Physcomitrium sphaericum (Ludw) Fuernr].</title>
        <authorList>
            <person name="Zhuang X."/>
            <person name="Liu C."/>
        </authorList>
    </citation>
    <scope>NUCLEOTIDE SEQUENCE [LARGE SCALE GENOMIC DNA]</scope>
    <source>
        <strain evidence="14 15">HMC1</strain>
    </source>
</reference>
<comment type="cofactor">
    <cofactor evidence="11">
        <name>[4Fe-4S] cluster</name>
        <dbReference type="ChEBI" id="CHEBI:49883"/>
    </cofactor>
    <text evidence="11">Binds 1 [4Fe-4S] cluster per subunit. Following nitrosylation of the [4Fe-4S] cluster binds 1 [4Fe-8(NO)] cluster per subunit.</text>
</comment>
<dbReference type="GO" id="GO:0045454">
    <property type="term" value="P:cell redox homeostasis"/>
    <property type="evidence" value="ECO:0007669"/>
    <property type="project" value="TreeGrafter"/>
</dbReference>
<feature type="binding site" evidence="11">
    <location>
        <position position="75"/>
    </location>
    <ligand>
        <name>[4Fe-4S] cluster</name>
        <dbReference type="ChEBI" id="CHEBI:49883"/>
    </ligand>
</feature>
<dbReference type="Pfam" id="PF02467">
    <property type="entry name" value="Whib"/>
    <property type="match status" value="1"/>
</dbReference>
<name>A0A6H9YSJ3_9ACTN</name>
<feature type="binding site" evidence="11">
    <location>
        <position position="84"/>
    </location>
    <ligand>
        <name>[4Fe-4S] cluster</name>
        <dbReference type="ChEBI" id="CHEBI:49883"/>
    </ligand>
</feature>
<evidence type="ECO:0000256" key="4">
    <source>
        <dbReference type="ARBA" id="ARBA00022723"/>
    </source>
</evidence>
<proteinExistence type="inferred from homology"/>
<dbReference type="InterPro" id="IPR003482">
    <property type="entry name" value="Whib"/>
</dbReference>
<organism evidence="14 15">
    <name type="scientific">Actinomadura rudentiformis</name>
    <dbReference type="NCBI Taxonomy" id="359158"/>
    <lineage>
        <taxon>Bacteria</taxon>
        <taxon>Bacillati</taxon>
        <taxon>Actinomycetota</taxon>
        <taxon>Actinomycetes</taxon>
        <taxon>Streptosporangiales</taxon>
        <taxon>Thermomonosporaceae</taxon>
        <taxon>Actinomadura</taxon>
    </lineage>
</organism>
<evidence type="ECO:0000256" key="6">
    <source>
        <dbReference type="ARBA" id="ARBA00023014"/>
    </source>
</evidence>
<comment type="caution">
    <text evidence="14">The sequence shown here is derived from an EMBL/GenBank/DDBJ whole genome shotgun (WGS) entry which is preliminary data.</text>
</comment>
<dbReference type="Proteomes" id="UP000468735">
    <property type="component" value="Unassembled WGS sequence"/>
</dbReference>
<dbReference type="GO" id="GO:0003677">
    <property type="term" value="F:DNA binding"/>
    <property type="evidence" value="ECO:0007669"/>
    <property type="project" value="UniProtKB-UniRule"/>
</dbReference>
<dbReference type="OrthoDB" id="5244115at2"/>
<comment type="function">
    <text evidence="11">Acts as a transcriptional regulator. Probably redox-responsive. The apo- but not holo-form probably binds DNA.</text>
</comment>
<dbReference type="GO" id="GO:0005737">
    <property type="term" value="C:cytoplasm"/>
    <property type="evidence" value="ECO:0007669"/>
    <property type="project" value="UniProtKB-SubCell"/>
</dbReference>
<keyword evidence="11" id="KW-0963">Cytoplasm</keyword>
<dbReference type="GO" id="GO:0047134">
    <property type="term" value="F:protein-disulfide reductase [NAD(P)H] activity"/>
    <property type="evidence" value="ECO:0007669"/>
    <property type="project" value="TreeGrafter"/>
</dbReference>
<evidence type="ECO:0000313" key="14">
    <source>
        <dbReference type="EMBL" id="KAB2344859.1"/>
    </source>
</evidence>
<evidence type="ECO:0000256" key="12">
    <source>
        <dbReference type="SAM" id="MobiDB-lite"/>
    </source>
</evidence>
<gene>
    <name evidence="11" type="primary">whiB</name>
    <name evidence="14" type="ORF">F8566_30165</name>
</gene>
<keyword evidence="4 11" id="KW-0479">Metal-binding</keyword>